<dbReference type="AlphaFoldDB" id="A0A9P4M8P8"/>
<name>A0A9P4M8P8_9PEZI</name>
<evidence type="ECO:0000256" key="1">
    <source>
        <dbReference type="SAM" id="MobiDB-lite"/>
    </source>
</evidence>
<keyword evidence="4" id="KW-1185">Reference proteome</keyword>
<dbReference type="EMBL" id="ML978123">
    <property type="protein sequence ID" value="KAF2101906.1"/>
    <property type="molecule type" value="Genomic_DNA"/>
</dbReference>
<feature type="region of interest" description="Disordered" evidence="1">
    <location>
        <begin position="1"/>
        <end position="65"/>
    </location>
</feature>
<evidence type="ECO:0000256" key="2">
    <source>
        <dbReference type="SAM" id="Phobius"/>
    </source>
</evidence>
<keyword evidence="2" id="KW-0472">Membrane</keyword>
<feature type="transmembrane region" description="Helical" evidence="2">
    <location>
        <begin position="196"/>
        <end position="217"/>
    </location>
</feature>
<evidence type="ECO:0000313" key="3">
    <source>
        <dbReference type="EMBL" id="KAF2101906.1"/>
    </source>
</evidence>
<dbReference type="PANTHER" id="PTHR37919:SF2">
    <property type="entry name" value="EXPERA DOMAIN-CONTAINING PROTEIN"/>
    <property type="match status" value="1"/>
</dbReference>
<evidence type="ECO:0000313" key="4">
    <source>
        <dbReference type="Proteomes" id="UP000799772"/>
    </source>
</evidence>
<reference evidence="3" key="1">
    <citation type="journal article" date="2020" name="Stud. Mycol.">
        <title>101 Dothideomycetes genomes: a test case for predicting lifestyles and emergence of pathogens.</title>
        <authorList>
            <person name="Haridas S."/>
            <person name="Albert R."/>
            <person name="Binder M."/>
            <person name="Bloem J."/>
            <person name="Labutti K."/>
            <person name="Salamov A."/>
            <person name="Andreopoulos B."/>
            <person name="Baker S."/>
            <person name="Barry K."/>
            <person name="Bills G."/>
            <person name="Bluhm B."/>
            <person name="Cannon C."/>
            <person name="Castanera R."/>
            <person name="Culley D."/>
            <person name="Daum C."/>
            <person name="Ezra D."/>
            <person name="Gonzalez J."/>
            <person name="Henrissat B."/>
            <person name="Kuo A."/>
            <person name="Liang C."/>
            <person name="Lipzen A."/>
            <person name="Lutzoni F."/>
            <person name="Magnuson J."/>
            <person name="Mondo S."/>
            <person name="Nolan M."/>
            <person name="Ohm R."/>
            <person name="Pangilinan J."/>
            <person name="Park H.-J."/>
            <person name="Ramirez L."/>
            <person name="Alfaro M."/>
            <person name="Sun H."/>
            <person name="Tritt A."/>
            <person name="Yoshinaga Y."/>
            <person name="Zwiers L.-H."/>
            <person name="Turgeon B."/>
            <person name="Goodwin S."/>
            <person name="Spatafora J."/>
            <person name="Crous P."/>
            <person name="Grigoriev I."/>
        </authorList>
    </citation>
    <scope>NUCLEOTIDE SEQUENCE</scope>
    <source>
        <strain evidence="3">CBS 133067</strain>
    </source>
</reference>
<feature type="compositionally biased region" description="Polar residues" evidence="1">
    <location>
        <begin position="20"/>
        <end position="45"/>
    </location>
</feature>
<feature type="compositionally biased region" description="Low complexity" evidence="1">
    <location>
        <begin position="46"/>
        <end position="62"/>
    </location>
</feature>
<gene>
    <name evidence="3" type="ORF">NA57DRAFT_53850</name>
</gene>
<proteinExistence type="predicted"/>
<sequence>MVSTRNHPKNFPPPALGASPTKSHASMSPTSSPTDDGSANGQLRNRSQNQSAPRPSSSSGSSKYWSHTPTRLTLIWLGVAIPLVIWDTFYILLRPWTMPGGWMHEPIWKPYALYTTVDYVYGWPAFNANDGFPSAQGALNALETAAYVWYVWMVWRYGVDEGRPKARGNGVTAAAKGSKFFLFEKRRIEGLHGAQMVLVLCVASWVTLSKTVLYWLIEYFNGYAHIGHNSLWTLFSLWIVPNGLWLVFPAVIIYSTSKDILRGLCMAAGVPGPSKPALL</sequence>
<comment type="caution">
    <text evidence="3">The sequence shown here is derived from an EMBL/GenBank/DDBJ whole genome shotgun (WGS) entry which is preliminary data.</text>
</comment>
<dbReference type="OrthoDB" id="60858at2759"/>
<accession>A0A9P4M8P8</accession>
<keyword evidence="2" id="KW-1133">Transmembrane helix</keyword>
<dbReference type="Proteomes" id="UP000799772">
    <property type="component" value="Unassembled WGS sequence"/>
</dbReference>
<feature type="transmembrane region" description="Helical" evidence="2">
    <location>
        <begin position="74"/>
        <end position="93"/>
    </location>
</feature>
<protein>
    <submittedName>
        <fullName evidence="3">Uncharacterized protein</fullName>
    </submittedName>
</protein>
<keyword evidence="2" id="KW-0812">Transmembrane</keyword>
<organism evidence="3 4">
    <name type="scientific">Rhizodiscina lignyota</name>
    <dbReference type="NCBI Taxonomy" id="1504668"/>
    <lineage>
        <taxon>Eukaryota</taxon>
        <taxon>Fungi</taxon>
        <taxon>Dikarya</taxon>
        <taxon>Ascomycota</taxon>
        <taxon>Pezizomycotina</taxon>
        <taxon>Dothideomycetes</taxon>
        <taxon>Pleosporomycetidae</taxon>
        <taxon>Aulographales</taxon>
        <taxon>Rhizodiscinaceae</taxon>
        <taxon>Rhizodiscina</taxon>
    </lineage>
</organism>
<dbReference type="PANTHER" id="PTHR37919">
    <property type="entry name" value="PROTEIN CBG05606"/>
    <property type="match status" value="1"/>
</dbReference>
<feature type="transmembrane region" description="Helical" evidence="2">
    <location>
        <begin position="229"/>
        <end position="254"/>
    </location>
</feature>